<feature type="binding site" evidence="19">
    <location>
        <position position="315"/>
    </location>
    <ligand>
        <name>Cu cation</name>
        <dbReference type="ChEBI" id="CHEBI:23378"/>
        <label>B</label>
    </ligand>
</feature>
<dbReference type="EC" id="7.1.1.9" evidence="5"/>
<evidence type="ECO:0000256" key="9">
    <source>
        <dbReference type="ARBA" id="ARBA00022660"/>
    </source>
</evidence>
<dbReference type="EMBL" id="BLJE01000002">
    <property type="protein sequence ID" value="GFE64856.1"/>
    <property type="molecule type" value="Genomic_DNA"/>
</dbReference>
<feature type="binding site" description="axial binding residue" evidence="19">
    <location>
        <position position="403"/>
    </location>
    <ligand>
        <name>heme b</name>
        <dbReference type="ChEBI" id="CHEBI:60344"/>
        <label>2; high-spin</label>
    </ligand>
    <ligandPart>
        <name>Fe</name>
        <dbReference type="ChEBI" id="CHEBI:18248"/>
    </ligandPart>
</feature>
<keyword evidence="9 20" id="KW-0679">Respiratory chain</keyword>
<dbReference type="InterPro" id="IPR023615">
    <property type="entry name" value="Cyt_c_Oxase_su1_BS"/>
</dbReference>
<comment type="similarity">
    <text evidence="4 20">Belongs to the heme-copper respiratory oxidase family.</text>
</comment>
<organism evidence="23 24">
    <name type="scientific">Litoreibacter roseus</name>
    <dbReference type="NCBI Taxonomy" id="2601869"/>
    <lineage>
        <taxon>Bacteria</taxon>
        <taxon>Pseudomonadati</taxon>
        <taxon>Pseudomonadota</taxon>
        <taxon>Alphaproteobacteria</taxon>
        <taxon>Rhodobacterales</taxon>
        <taxon>Roseobacteraceae</taxon>
        <taxon>Litoreibacter</taxon>
    </lineage>
</organism>
<comment type="subcellular location">
    <subcellularLocation>
        <location evidence="2">Cell membrane</location>
        <topology evidence="2">Multi-pass membrane protein</topology>
    </subcellularLocation>
</comment>
<evidence type="ECO:0000256" key="21">
    <source>
        <dbReference type="SAM" id="Phobius"/>
    </source>
</evidence>
<evidence type="ECO:0000256" key="19">
    <source>
        <dbReference type="PIRSR" id="PIRSR604677-50"/>
    </source>
</evidence>
<feature type="binding site" evidence="19">
    <location>
        <position position="316"/>
    </location>
    <ligand>
        <name>Cu cation</name>
        <dbReference type="ChEBI" id="CHEBI:23378"/>
        <label>B</label>
    </ligand>
</feature>
<dbReference type="Pfam" id="PF00115">
    <property type="entry name" value="COX1"/>
    <property type="match status" value="1"/>
</dbReference>
<keyword evidence="16" id="KW-0186">Copper</keyword>
<evidence type="ECO:0000259" key="22">
    <source>
        <dbReference type="PROSITE" id="PS50855"/>
    </source>
</evidence>
<keyword evidence="11 19" id="KW-0479">Metal-binding</keyword>
<comment type="cofactor">
    <cofactor evidence="1">
        <name>heme b</name>
        <dbReference type="ChEBI" id="CHEBI:60344"/>
    </cofactor>
</comment>
<keyword evidence="7" id="KW-1003">Cell membrane</keyword>
<evidence type="ECO:0000256" key="16">
    <source>
        <dbReference type="ARBA" id="ARBA00023008"/>
    </source>
</evidence>
<dbReference type="UniPathway" id="UPA00705"/>
<keyword evidence="15 19" id="KW-0408">Iron</keyword>
<dbReference type="InterPro" id="IPR000883">
    <property type="entry name" value="Cyt_C_Oxase_1"/>
</dbReference>
<dbReference type="InterPro" id="IPR004677">
    <property type="entry name" value="Cyt_c_oxidase_cbb3_su1"/>
</dbReference>
<dbReference type="Gene3D" id="1.20.210.10">
    <property type="entry name" value="Cytochrome c oxidase-like, subunit I domain"/>
    <property type="match status" value="1"/>
</dbReference>
<comment type="caution">
    <text evidence="23">The sequence shown here is derived from an EMBL/GenBank/DDBJ whole genome shotgun (WGS) entry which is preliminary data.</text>
</comment>
<feature type="transmembrane region" description="Helical" evidence="21">
    <location>
        <begin position="115"/>
        <end position="137"/>
    </location>
</feature>
<evidence type="ECO:0000256" key="1">
    <source>
        <dbReference type="ARBA" id="ARBA00001970"/>
    </source>
</evidence>
<dbReference type="GO" id="GO:0022904">
    <property type="term" value="P:respiratory electron transport chain"/>
    <property type="evidence" value="ECO:0007669"/>
    <property type="project" value="TreeGrafter"/>
</dbReference>
<feature type="transmembrane region" description="Helical" evidence="21">
    <location>
        <begin position="295"/>
        <end position="312"/>
    </location>
</feature>
<feature type="transmembrane region" description="Helical" evidence="21">
    <location>
        <begin position="492"/>
        <end position="511"/>
    </location>
</feature>
<protein>
    <recommendedName>
        <fullName evidence="5">cytochrome-c oxidase</fullName>
        <ecNumber evidence="5">7.1.1.9</ecNumber>
    </recommendedName>
</protein>
<dbReference type="GO" id="GO:0020037">
    <property type="term" value="F:heme binding"/>
    <property type="evidence" value="ECO:0007669"/>
    <property type="project" value="InterPro"/>
</dbReference>
<evidence type="ECO:0000256" key="8">
    <source>
        <dbReference type="ARBA" id="ARBA00022617"/>
    </source>
</evidence>
<evidence type="ECO:0000256" key="18">
    <source>
        <dbReference type="ARBA" id="ARBA00047816"/>
    </source>
</evidence>
<feature type="domain" description="Cytochrome oxidase subunit I profile" evidence="22">
    <location>
        <begin position="25"/>
        <end position="532"/>
    </location>
</feature>
<evidence type="ECO:0000256" key="12">
    <source>
        <dbReference type="ARBA" id="ARBA00022967"/>
    </source>
</evidence>
<gene>
    <name evidence="23" type="primary">ccoN</name>
    <name evidence="23" type="ORF">KIN_19300</name>
</gene>
<feature type="binding site" description="axial binding residue" evidence="19">
    <location>
        <position position="405"/>
    </location>
    <ligand>
        <name>heme b</name>
        <dbReference type="ChEBI" id="CHEBI:60344"/>
        <label>1; low-spin</label>
    </ligand>
    <ligandPart>
        <name>Fe</name>
        <dbReference type="ChEBI" id="CHEBI:18248"/>
    </ligandPart>
</feature>
<proteinExistence type="inferred from homology"/>
<evidence type="ECO:0000256" key="13">
    <source>
        <dbReference type="ARBA" id="ARBA00022982"/>
    </source>
</evidence>
<feature type="binding site" description="axial binding residue" evidence="19">
    <location>
        <position position="116"/>
    </location>
    <ligand>
        <name>heme b</name>
        <dbReference type="ChEBI" id="CHEBI:60344"/>
        <label>1; low-spin</label>
    </ligand>
    <ligandPart>
        <name>Fe</name>
        <dbReference type="ChEBI" id="CHEBI:18248"/>
    </ligandPart>
</feature>
<dbReference type="FunFam" id="1.20.210.10:FF:000005">
    <property type="entry name" value="Cytochrome c oxidase, cbb3-type, subunit I"/>
    <property type="match status" value="1"/>
</dbReference>
<feature type="transmembrane region" description="Helical" evidence="21">
    <location>
        <begin position="262"/>
        <end position="283"/>
    </location>
</feature>
<keyword evidence="14 21" id="KW-1133">Transmembrane helix</keyword>
<evidence type="ECO:0000256" key="14">
    <source>
        <dbReference type="ARBA" id="ARBA00022989"/>
    </source>
</evidence>
<evidence type="ECO:0000256" key="3">
    <source>
        <dbReference type="ARBA" id="ARBA00004673"/>
    </source>
</evidence>
<dbReference type="GO" id="GO:0015990">
    <property type="term" value="P:electron transport coupled proton transport"/>
    <property type="evidence" value="ECO:0007669"/>
    <property type="project" value="TreeGrafter"/>
</dbReference>
<keyword evidence="24" id="KW-1185">Reference proteome</keyword>
<dbReference type="InterPro" id="IPR023616">
    <property type="entry name" value="Cyt_c_oxase-like_su1_dom"/>
</dbReference>
<keyword evidence="6 20" id="KW-0813">Transport</keyword>
<evidence type="ECO:0000313" key="24">
    <source>
        <dbReference type="Proteomes" id="UP000436822"/>
    </source>
</evidence>
<feature type="transmembrane region" description="Helical" evidence="21">
    <location>
        <begin position="31"/>
        <end position="49"/>
    </location>
</feature>
<evidence type="ECO:0000256" key="2">
    <source>
        <dbReference type="ARBA" id="ARBA00004651"/>
    </source>
</evidence>
<feature type="transmembrane region" description="Helical" evidence="21">
    <location>
        <begin position="184"/>
        <end position="206"/>
    </location>
</feature>
<dbReference type="GO" id="GO:0004129">
    <property type="term" value="F:cytochrome-c oxidase activity"/>
    <property type="evidence" value="ECO:0007669"/>
    <property type="project" value="UniProtKB-EC"/>
</dbReference>
<feature type="transmembrane region" description="Helical" evidence="21">
    <location>
        <begin position="218"/>
        <end position="242"/>
    </location>
</feature>
<evidence type="ECO:0000256" key="15">
    <source>
        <dbReference type="ARBA" id="ARBA00023004"/>
    </source>
</evidence>
<dbReference type="Proteomes" id="UP000436822">
    <property type="component" value="Unassembled WGS sequence"/>
</dbReference>
<dbReference type="InterPro" id="IPR036927">
    <property type="entry name" value="Cyt_c_oxase-like_su1_sf"/>
</dbReference>
<keyword evidence="8 19" id="KW-0349">Heme</keyword>
<evidence type="ECO:0000256" key="17">
    <source>
        <dbReference type="ARBA" id="ARBA00023136"/>
    </source>
</evidence>
<feature type="transmembrane region" description="Helical" evidence="21">
    <location>
        <begin position="7"/>
        <end position="25"/>
    </location>
</feature>
<dbReference type="GO" id="GO:0046872">
    <property type="term" value="F:metal ion binding"/>
    <property type="evidence" value="ECO:0007669"/>
    <property type="project" value="UniProtKB-KW"/>
</dbReference>
<evidence type="ECO:0000256" key="7">
    <source>
        <dbReference type="ARBA" id="ARBA00022475"/>
    </source>
</evidence>
<reference evidence="23 24" key="1">
    <citation type="submission" date="2019-12" db="EMBL/GenBank/DDBJ databases">
        <title>Litoreibacter badius sp. nov., a novel bacteriochlorophyll a-containing bacterium in the genus Litoreibacter.</title>
        <authorList>
            <person name="Kanamuro M."/>
            <person name="Takabe Y."/>
            <person name="Mori K."/>
            <person name="Takaichi S."/>
            <person name="Hanada S."/>
        </authorList>
    </citation>
    <scope>NUCLEOTIDE SEQUENCE [LARGE SCALE GENOMIC DNA]</scope>
    <source>
        <strain evidence="23 24">K6</strain>
    </source>
</reference>
<feature type="transmembrane region" description="Helical" evidence="21">
    <location>
        <begin position="443"/>
        <end position="463"/>
    </location>
</feature>
<keyword evidence="12" id="KW-1278">Translocase</keyword>
<dbReference type="AlphaFoldDB" id="A0A6N6JF52"/>
<evidence type="ECO:0000256" key="5">
    <source>
        <dbReference type="ARBA" id="ARBA00012949"/>
    </source>
</evidence>
<dbReference type="SUPFAM" id="SSF81442">
    <property type="entry name" value="Cytochrome c oxidase subunit I-like"/>
    <property type="match status" value="1"/>
</dbReference>
<dbReference type="GO" id="GO:0005886">
    <property type="term" value="C:plasma membrane"/>
    <property type="evidence" value="ECO:0007669"/>
    <property type="project" value="UniProtKB-SubCell"/>
</dbReference>
<dbReference type="PROSITE" id="PS00077">
    <property type="entry name" value="COX1_CUB"/>
    <property type="match status" value="1"/>
</dbReference>
<comment type="cofactor">
    <cofactor evidence="19">
        <name>heme</name>
        <dbReference type="ChEBI" id="CHEBI:30413"/>
    </cofactor>
    <text evidence="19">Binds 2 heme groups per subunit, denoted as high- and low-spin.</text>
</comment>
<sequence length="532" mass="59610">MIDAVKLITLGVITLFCAIAANWALDLAYQVHAIILMFTAGGLFLWTVRRVDEPRPVVDANGYMDGPIRAGAIATAGWGVVGFLAGTYIAFQLAFPALNIEWAQPYANFGRLRPLHTSAVIFAFGGNALIMSSFYIVQRTSGVRLWGGNLAWFVFWGYNLFIVLAATGYLLGSTQSKEYAEPEWYVDIWLTIVWVAFLVVYLGTIFTRREKHIYVANWFLLSFIVTVAMLHIVNNLSIPVSIWGSKSVQVFSGVQDAMTQWWYGHNAVGFFLTAGFLGMMYYFVPKQAGRPVYSYKLSIIHFWALIFLYIWAGPHHLHYTALPDWASTLGMVFSIVLWMPSWGGMINGLMTLQGGWDKLRTDPIIRMMVVSLGFYGMSTFEGPMMSIRAVNSLSHYTDWTIGHVHSGALGWNGMITFAALYFLTPRLWGRTQMHSMAAINWHFWLSTIGIVLYAASMWVSGIMEGLMWREVDDQGFLVNSFADTVSAKFPMYVVRGLGGVLYLAGGLIMVWNMWMTIRGGRTVTAPVATPAE</sequence>
<feature type="transmembrane region" description="Helical" evidence="21">
    <location>
        <begin position="70"/>
        <end position="95"/>
    </location>
</feature>
<dbReference type="CDD" id="cd01661">
    <property type="entry name" value="cbb3_Oxidase_I"/>
    <property type="match status" value="1"/>
</dbReference>
<feature type="binding site" evidence="19">
    <location>
        <position position="265"/>
    </location>
    <ligand>
        <name>Cu cation</name>
        <dbReference type="ChEBI" id="CHEBI:23378"/>
        <label>B</label>
    </ligand>
</feature>
<evidence type="ECO:0000256" key="11">
    <source>
        <dbReference type="ARBA" id="ARBA00022723"/>
    </source>
</evidence>
<comment type="cofactor">
    <cofactor evidence="19">
        <name>Cu(2+)</name>
        <dbReference type="ChEBI" id="CHEBI:29036"/>
    </cofactor>
    <text evidence="19">Binds 1 copper ion per subunit, denoted as copper B.</text>
</comment>
<dbReference type="RefSeq" id="WP_159806357.1">
    <property type="nucleotide sequence ID" value="NZ_BLJE01000002.1"/>
</dbReference>
<evidence type="ECO:0000256" key="4">
    <source>
        <dbReference type="ARBA" id="ARBA00009578"/>
    </source>
</evidence>
<dbReference type="OrthoDB" id="9806838at2"/>
<keyword evidence="10 20" id="KW-0812">Transmembrane</keyword>
<feature type="transmembrane region" description="Helical" evidence="21">
    <location>
        <begin position="149"/>
        <end position="172"/>
    </location>
</feature>
<dbReference type="GO" id="GO:0006119">
    <property type="term" value="P:oxidative phosphorylation"/>
    <property type="evidence" value="ECO:0007669"/>
    <property type="project" value="UniProtKB-UniPathway"/>
</dbReference>
<keyword evidence="17 21" id="KW-0472">Membrane</keyword>
<dbReference type="PANTHER" id="PTHR10422:SF29">
    <property type="entry name" value="CYTOCHROME C OXIDASE SUBUNIT 1 HOMOLOG, BACTEROID"/>
    <property type="match status" value="1"/>
</dbReference>
<feature type="transmembrane region" description="Helical" evidence="21">
    <location>
        <begin position="332"/>
        <end position="352"/>
    </location>
</feature>
<comment type="catalytic activity">
    <reaction evidence="18">
        <text>4 Fe(II)-[cytochrome c] + O2 + 8 H(+)(in) = 4 Fe(III)-[cytochrome c] + 2 H2O + 4 H(+)(out)</text>
        <dbReference type="Rhea" id="RHEA:11436"/>
        <dbReference type="Rhea" id="RHEA-COMP:10350"/>
        <dbReference type="Rhea" id="RHEA-COMP:14399"/>
        <dbReference type="ChEBI" id="CHEBI:15377"/>
        <dbReference type="ChEBI" id="CHEBI:15378"/>
        <dbReference type="ChEBI" id="CHEBI:15379"/>
        <dbReference type="ChEBI" id="CHEBI:29033"/>
        <dbReference type="ChEBI" id="CHEBI:29034"/>
        <dbReference type="EC" id="7.1.1.9"/>
    </reaction>
</comment>
<dbReference type="PROSITE" id="PS50855">
    <property type="entry name" value="COX1"/>
    <property type="match status" value="1"/>
</dbReference>
<feature type="transmembrane region" description="Helical" evidence="21">
    <location>
        <begin position="400"/>
        <end position="423"/>
    </location>
</feature>
<accession>A0A6N6JF52</accession>
<keyword evidence="13 20" id="KW-0249">Electron transport</keyword>
<evidence type="ECO:0000313" key="23">
    <source>
        <dbReference type="EMBL" id="GFE64856.1"/>
    </source>
</evidence>
<dbReference type="PANTHER" id="PTHR10422">
    <property type="entry name" value="CYTOCHROME C OXIDASE SUBUNIT 1"/>
    <property type="match status" value="1"/>
</dbReference>
<name>A0A6N6JF52_9RHOB</name>
<evidence type="ECO:0000256" key="10">
    <source>
        <dbReference type="ARBA" id="ARBA00022692"/>
    </source>
</evidence>
<evidence type="ECO:0000256" key="6">
    <source>
        <dbReference type="ARBA" id="ARBA00022448"/>
    </source>
</evidence>
<evidence type="ECO:0000256" key="20">
    <source>
        <dbReference type="RuleBase" id="RU000370"/>
    </source>
</evidence>
<dbReference type="NCBIfam" id="TIGR00780">
    <property type="entry name" value="ccoN"/>
    <property type="match status" value="1"/>
</dbReference>
<comment type="pathway">
    <text evidence="3">Energy metabolism; oxidative phosphorylation.</text>
</comment>